<dbReference type="PANTHER" id="PTHR33841:SF1">
    <property type="entry name" value="DNA METHYLTRANSFERASE A"/>
    <property type="match status" value="1"/>
</dbReference>
<dbReference type="AlphaFoldDB" id="A0A552EBH5"/>
<evidence type="ECO:0000259" key="10">
    <source>
        <dbReference type="Pfam" id="PF12950"/>
    </source>
</evidence>
<dbReference type="GO" id="GO:0003677">
    <property type="term" value="F:DNA binding"/>
    <property type="evidence" value="ECO:0007669"/>
    <property type="project" value="UniProtKB-KW"/>
</dbReference>
<feature type="domain" description="TaqI-like C-terminal specificity" evidence="10">
    <location>
        <begin position="818"/>
        <end position="985"/>
    </location>
</feature>
<evidence type="ECO:0000256" key="2">
    <source>
        <dbReference type="ARBA" id="ARBA00022603"/>
    </source>
</evidence>
<dbReference type="GO" id="GO:0009007">
    <property type="term" value="F:site-specific DNA-methyltransferase (adenine-specific) activity"/>
    <property type="evidence" value="ECO:0007669"/>
    <property type="project" value="UniProtKB-EC"/>
</dbReference>
<dbReference type="GO" id="GO:0032259">
    <property type="term" value="P:methylation"/>
    <property type="evidence" value="ECO:0007669"/>
    <property type="project" value="UniProtKB-KW"/>
</dbReference>
<comment type="catalytic activity">
    <reaction evidence="7">
        <text>a 2'-deoxyadenosine in DNA + S-adenosyl-L-methionine = an N(6)-methyl-2'-deoxyadenosine in DNA + S-adenosyl-L-homocysteine + H(+)</text>
        <dbReference type="Rhea" id="RHEA:15197"/>
        <dbReference type="Rhea" id="RHEA-COMP:12418"/>
        <dbReference type="Rhea" id="RHEA-COMP:12419"/>
        <dbReference type="ChEBI" id="CHEBI:15378"/>
        <dbReference type="ChEBI" id="CHEBI:57856"/>
        <dbReference type="ChEBI" id="CHEBI:59789"/>
        <dbReference type="ChEBI" id="CHEBI:90615"/>
        <dbReference type="ChEBI" id="CHEBI:90616"/>
        <dbReference type="EC" id="2.1.1.72"/>
    </reaction>
</comment>
<evidence type="ECO:0000313" key="12">
    <source>
        <dbReference type="Proteomes" id="UP000315113"/>
    </source>
</evidence>
<dbReference type="InterPro" id="IPR025931">
    <property type="entry name" value="TaqI_C"/>
</dbReference>
<dbReference type="Proteomes" id="UP000315113">
    <property type="component" value="Unassembled WGS sequence"/>
</dbReference>
<dbReference type="InterPro" id="IPR011639">
    <property type="entry name" value="MethylTrfase_TaqI-like_dom"/>
</dbReference>
<accession>A0A552EBH5</accession>
<evidence type="ECO:0000256" key="4">
    <source>
        <dbReference type="ARBA" id="ARBA00022691"/>
    </source>
</evidence>
<dbReference type="PANTHER" id="PTHR33841">
    <property type="entry name" value="DNA METHYLTRANSFERASE YEEA-RELATED"/>
    <property type="match status" value="1"/>
</dbReference>
<dbReference type="GO" id="GO:0009307">
    <property type="term" value="P:DNA restriction-modification system"/>
    <property type="evidence" value="ECO:0007669"/>
    <property type="project" value="UniProtKB-KW"/>
</dbReference>
<keyword evidence="6" id="KW-0238">DNA-binding</keyword>
<feature type="coiled-coil region" evidence="8">
    <location>
        <begin position="545"/>
        <end position="572"/>
    </location>
</feature>
<dbReference type="EMBL" id="SFBH01000153">
    <property type="protein sequence ID" value="TRU31651.1"/>
    <property type="molecule type" value="Genomic_DNA"/>
</dbReference>
<keyword evidence="2 11" id="KW-0489">Methyltransferase</keyword>
<evidence type="ECO:0000313" key="11">
    <source>
        <dbReference type="EMBL" id="TRU31651.1"/>
    </source>
</evidence>
<dbReference type="InterPro" id="IPR029063">
    <property type="entry name" value="SAM-dependent_MTases_sf"/>
</dbReference>
<dbReference type="Gene3D" id="3.40.50.150">
    <property type="entry name" value="Vaccinia Virus protein VP39"/>
    <property type="match status" value="1"/>
</dbReference>
<feature type="domain" description="Type II methyltransferase M.TaqI-like" evidence="9">
    <location>
        <begin position="470"/>
        <end position="696"/>
    </location>
</feature>
<dbReference type="Pfam" id="PF07669">
    <property type="entry name" value="Eco57I"/>
    <property type="match status" value="1"/>
</dbReference>
<dbReference type="SUPFAM" id="SSF53335">
    <property type="entry name" value="S-adenosyl-L-methionine-dependent methyltransferases"/>
    <property type="match status" value="1"/>
</dbReference>
<evidence type="ECO:0000256" key="7">
    <source>
        <dbReference type="ARBA" id="ARBA00047942"/>
    </source>
</evidence>
<dbReference type="PRINTS" id="PR00507">
    <property type="entry name" value="N12N6MTFRASE"/>
</dbReference>
<keyword evidence="4" id="KW-0949">S-adenosyl-L-methionine</keyword>
<reference evidence="11 12" key="1">
    <citation type="submission" date="2019-01" db="EMBL/GenBank/DDBJ databases">
        <title>Coherence of Microcystis species and biogeography revealed through population genomics.</title>
        <authorList>
            <person name="Perez-Carrascal O.M."/>
            <person name="Terrat Y."/>
            <person name="Giani A."/>
            <person name="Fortin N."/>
            <person name="Tromas N."/>
            <person name="Shapiro B.J."/>
        </authorList>
    </citation>
    <scope>NUCLEOTIDE SEQUENCE [LARGE SCALE GENOMIC DNA]</scope>
    <source>
        <strain evidence="11">Ma_MB_F_20061100_S20D</strain>
    </source>
</reference>
<dbReference type="Pfam" id="PF12950">
    <property type="entry name" value="TaqI_C"/>
    <property type="match status" value="1"/>
</dbReference>
<name>A0A552EBH5_MICAE</name>
<dbReference type="EC" id="2.1.1.72" evidence="1"/>
<evidence type="ECO:0000256" key="1">
    <source>
        <dbReference type="ARBA" id="ARBA00011900"/>
    </source>
</evidence>
<evidence type="ECO:0000256" key="8">
    <source>
        <dbReference type="SAM" id="Coils"/>
    </source>
</evidence>
<sequence>MSDIELRQSVYDLLSSLRGLDALKKLFWSELNYERENQTLSRRNWPDKAVEALAEDPILLASGGEDFQVIYARLNSKQLLLNLERLVVTQLLKNHPYTLFVFSDFHQERWHFINVKYDVKQEKRQVLRRITVGPGEQLRTATERLSLLDLANISSESPLGIQERHDEAFDVEKVTKKFFEQYRSVFEKVEQLITKTLPNADQRRLFTQKLFNRLMFIVFIQKKGWLKFNEQTDYLETLWQDYQNDNSNSDKNFYHHRLTHLFFTGLNNPQQTDIISINNGGFLRQIIGTVPYLNGGLFEQDEDDRNPNIIVPDQAIDVILQGLFSNFNFTVTESTPLDVEVAVDPEMLGKVFEELVTGRHESGSYYTPKPIVSFMCREALKGYLSSKLTSENKEAIELFVDEYNAINLKNPEAVLETLKQVKVCDPACGSGAYLLGMLHELLDLRQCLFATKGIDYKTVYQRKLEIIETNIYGVDIDPFAVNIARLRLWLSLAVEYEGDNPPPLPNLKFKIETGDSLIAPNPQGSGMVREEFIHRFREAKAKYLRAHLGSDKQSLEQEINEVKKQIALLTHGSASVIASDKEAISKGFDWVVEFAEVLAEGGFDIQVANPPYVRQELIKDLKLTLKQVYPEVYTGTSDLYCFFYARALQLLKTGGMLAFISSNKWFRAKYGEKLREHIADTCQVRSITDFGDLPVFKSATAYPMIFISQKSDKVSNLPMFTQVKSLEEPYPDVLAIVRQSGQNLPKDAIKGANWLLTDASSANRLQKMAAAGITLGEYVNGQIYRGVLTGFNQAFVIDGAKRAELIAKDPKSAEIIKPLAVGADVRKWRTNYKDKWLIFTPWHFPLHEDTSITGSSLKAEKEFERIYPSIYGHLAKYKKELSLRNKAETGIRYEWYALQRCAATYFKEFEKPKIVYPEICKETRFAFDNKALFFNNKAFIIPVNDLYLLGILNSSMVWDYLKTFCSDLLGKSIELRSIYTSKIPIPLASESEKEPIIKLVQKCLDAKGVNCEEWEKEIDERVAALYGL</sequence>
<evidence type="ECO:0000256" key="3">
    <source>
        <dbReference type="ARBA" id="ARBA00022679"/>
    </source>
</evidence>
<evidence type="ECO:0000256" key="6">
    <source>
        <dbReference type="ARBA" id="ARBA00023125"/>
    </source>
</evidence>
<comment type="caution">
    <text evidence="11">The sequence shown here is derived from an EMBL/GenBank/DDBJ whole genome shotgun (WGS) entry which is preliminary data.</text>
</comment>
<protein>
    <recommendedName>
        <fullName evidence="1">site-specific DNA-methyltransferase (adenine-specific)</fullName>
        <ecNumber evidence="1">2.1.1.72</ecNumber>
    </recommendedName>
</protein>
<gene>
    <name evidence="11" type="ORF">EWV78_20190</name>
</gene>
<keyword evidence="3 11" id="KW-0808">Transferase</keyword>
<keyword evidence="5" id="KW-0680">Restriction system</keyword>
<evidence type="ECO:0000259" key="9">
    <source>
        <dbReference type="Pfam" id="PF07669"/>
    </source>
</evidence>
<organism evidence="11 12">
    <name type="scientific">Microcystis aeruginosa Ma_MB_F_20061100_S20D</name>
    <dbReference type="NCBI Taxonomy" id="2486253"/>
    <lineage>
        <taxon>Bacteria</taxon>
        <taxon>Bacillati</taxon>
        <taxon>Cyanobacteriota</taxon>
        <taxon>Cyanophyceae</taxon>
        <taxon>Oscillatoriophycideae</taxon>
        <taxon>Chroococcales</taxon>
        <taxon>Microcystaceae</taxon>
        <taxon>Microcystis</taxon>
    </lineage>
</organism>
<keyword evidence="8" id="KW-0175">Coiled coil</keyword>
<dbReference type="InterPro" id="IPR050953">
    <property type="entry name" value="N4_N6_ade-DNA_methylase"/>
</dbReference>
<evidence type="ECO:0000256" key="5">
    <source>
        <dbReference type="ARBA" id="ARBA00022747"/>
    </source>
</evidence>
<proteinExistence type="predicted"/>